<organism evidence="1 2">
    <name type="scientific">Mucuna pruriens</name>
    <name type="common">Velvet bean</name>
    <name type="synonym">Dolichos pruriens</name>
    <dbReference type="NCBI Taxonomy" id="157652"/>
    <lineage>
        <taxon>Eukaryota</taxon>
        <taxon>Viridiplantae</taxon>
        <taxon>Streptophyta</taxon>
        <taxon>Embryophyta</taxon>
        <taxon>Tracheophyta</taxon>
        <taxon>Spermatophyta</taxon>
        <taxon>Magnoliopsida</taxon>
        <taxon>eudicotyledons</taxon>
        <taxon>Gunneridae</taxon>
        <taxon>Pentapetalae</taxon>
        <taxon>rosids</taxon>
        <taxon>fabids</taxon>
        <taxon>Fabales</taxon>
        <taxon>Fabaceae</taxon>
        <taxon>Papilionoideae</taxon>
        <taxon>50 kb inversion clade</taxon>
        <taxon>NPAAA clade</taxon>
        <taxon>indigoferoid/millettioid clade</taxon>
        <taxon>Phaseoleae</taxon>
        <taxon>Mucuna</taxon>
    </lineage>
</organism>
<dbReference type="AlphaFoldDB" id="A0A371IBW3"/>
<proteinExistence type="predicted"/>
<protein>
    <submittedName>
        <fullName evidence="1">Uncharacterized protein</fullName>
    </submittedName>
</protein>
<comment type="caution">
    <text evidence="1">The sequence shown here is derived from an EMBL/GenBank/DDBJ whole genome shotgun (WGS) entry which is preliminary data.</text>
</comment>
<feature type="non-terminal residue" evidence="1">
    <location>
        <position position="1"/>
    </location>
</feature>
<accession>A0A371IBW3</accession>
<name>A0A371IBW3_MUCPR</name>
<gene>
    <name evidence="1" type="ORF">CR513_02682</name>
</gene>
<evidence type="ECO:0000313" key="1">
    <source>
        <dbReference type="EMBL" id="RDY12526.1"/>
    </source>
</evidence>
<reference evidence="1" key="1">
    <citation type="submission" date="2018-05" db="EMBL/GenBank/DDBJ databases">
        <title>Draft genome of Mucuna pruriens seed.</title>
        <authorList>
            <person name="Nnadi N.E."/>
            <person name="Vos R."/>
            <person name="Hasami M.H."/>
            <person name="Devisetty U.K."/>
            <person name="Aguiy J.C."/>
        </authorList>
    </citation>
    <scope>NUCLEOTIDE SEQUENCE [LARGE SCALE GENOMIC DNA]</scope>
    <source>
        <strain evidence="1">JCA_2017</strain>
    </source>
</reference>
<dbReference type="EMBL" id="QJKJ01000454">
    <property type="protein sequence ID" value="RDY12526.1"/>
    <property type="molecule type" value="Genomic_DNA"/>
</dbReference>
<dbReference type="Proteomes" id="UP000257109">
    <property type="component" value="Unassembled WGS sequence"/>
</dbReference>
<keyword evidence="2" id="KW-1185">Reference proteome</keyword>
<sequence length="300" mass="32822">MGQLATMENQLQSKRFGHIPSQTILSPQEENMKISNDINADASAGVIDFSDSVVAIVDFANMAERVNSVVDISDLVNMAKIVDFVVDVSNLADMAEVANSVAANFVADISDHVNMAKGADSVADFLDPTNMAKVSTLVADVSNFANLFDISDFAELVDFECMCDGDKECSICVEICVAIIEGPKVSKAAESTPSSQVRNQIEAESIPSSQVCNQIVSHKEVRRVIMAKREPLIAYPIDMLLSVCPSISNLPIDMDKLLEEFQDVFPKDIYLMEHHINLTLVATLPNRATYRTNLEEAKEI</sequence>
<evidence type="ECO:0000313" key="2">
    <source>
        <dbReference type="Proteomes" id="UP000257109"/>
    </source>
</evidence>